<protein>
    <submittedName>
        <fullName evidence="2">Uncharacterized protein</fullName>
    </submittedName>
</protein>
<dbReference type="AlphaFoldDB" id="A5KNL2"/>
<reference evidence="2 3" key="1">
    <citation type="submission" date="2007-03" db="EMBL/GenBank/DDBJ databases">
        <authorList>
            <person name="Fulton L."/>
            <person name="Clifton S."/>
            <person name="Fulton B."/>
            <person name="Xu J."/>
            <person name="Minx P."/>
            <person name="Pepin K.H."/>
            <person name="Johnson M."/>
            <person name="Thiruvilangam P."/>
            <person name="Bhonagiri V."/>
            <person name="Nash W.E."/>
            <person name="Mardis E.R."/>
            <person name="Wilson R.K."/>
        </authorList>
    </citation>
    <scope>NUCLEOTIDE SEQUENCE [LARGE SCALE GENOMIC DNA]</scope>
    <source>
        <strain evidence="2 3">ATCC 27756</strain>
    </source>
</reference>
<gene>
    <name evidence="2" type="ORF">RUMTOR_01837</name>
</gene>
<proteinExistence type="predicted"/>
<evidence type="ECO:0000313" key="3">
    <source>
        <dbReference type="Proteomes" id="UP000003577"/>
    </source>
</evidence>
<comment type="caution">
    <text evidence="2">The sequence shown here is derived from an EMBL/GenBank/DDBJ whole genome shotgun (WGS) entry which is preliminary data.</text>
</comment>
<dbReference type="EMBL" id="AAVP02000009">
    <property type="protein sequence ID" value="EDK23950.1"/>
    <property type="molecule type" value="Genomic_DNA"/>
</dbReference>
<sequence>MEQMKEEYWELFMTSGKIDDYLNYKNSRKADGSSGRKERRESDYTDRDSTLYDAGRRV</sequence>
<feature type="region of interest" description="Disordered" evidence="1">
    <location>
        <begin position="25"/>
        <end position="58"/>
    </location>
</feature>
<name>A5KNL2_9FIRM</name>
<organism evidence="2 3">
    <name type="scientific">[Ruminococcus] torques ATCC 27756</name>
    <dbReference type="NCBI Taxonomy" id="411460"/>
    <lineage>
        <taxon>Bacteria</taxon>
        <taxon>Bacillati</taxon>
        <taxon>Bacillota</taxon>
        <taxon>Clostridia</taxon>
        <taxon>Lachnospirales</taxon>
        <taxon>Lachnospiraceae</taxon>
        <taxon>Mediterraneibacter</taxon>
    </lineage>
</organism>
<accession>A5KNL2</accession>
<dbReference type="HOGENOM" id="CLU_203864_1_0_9"/>
<dbReference type="PaxDb" id="411460-RUMTOR_01837"/>
<reference evidence="2 3" key="2">
    <citation type="submission" date="2007-04" db="EMBL/GenBank/DDBJ databases">
        <title>Draft genome sequence of Ruminococcus torques (ATCC 27756).</title>
        <authorList>
            <person name="Sudarsanam P."/>
            <person name="Ley R."/>
            <person name="Guruge J."/>
            <person name="Turnbaugh P.J."/>
            <person name="Mahowald M."/>
            <person name="Liep D."/>
            <person name="Gordon J."/>
        </authorList>
    </citation>
    <scope>NUCLEOTIDE SEQUENCE [LARGE SCALE GENOMIC DNA]</scope>
    <source>
        <strain evidence="2 3">ATCC 27756</strain>
    </source>
</reference>
<dbReference type="Proteomes" id="UP000003577">
    <property type="component" value="Unassembled WGS sequence"/>
</dbReference>
<evidence type="ECO:0000256" key="1">
    <source>
        <dbReference type="SAM" id="MobiDB-lite"/>
    </source>
</evidence>
<evidence type="ECO:0000313" key="2">
    <source>
        <dbReference type="EMBL" id="EDK23950.1"/>
    </source>
</evidence>